<comment type="caution">
    <text evidence="4">The sequence shown here is derived from an EMBL/GenBank/DDBJ whole genome shotgun (WGS) entry which is preliminary data.</text>
</comment>
<keyword evidence="2" id="KW-1133">Transmembrane helix</keyword>
<feature type="region of interest" description="Disordered" evidence="1">
    <location>
        <begin position="70"/>
        <end position="165"/>
    </location>
</feature>
<feature type="transmembrane region" description="Helical" evidence="2">
    <location>
        <begin position="34"/>
        <end position="55"/>
    </location>
</feature>
<dbReference type="PANTHER" id="PTHR21180">
    <property type="entry name" value="ENDONUCLEASE/EXONUCLEASE/PHOSPHATASE FAMILY DOMAIN-CONTAINING PROTEIN 1"/>
    <property type="match status" value="1"/>
</dbReference>
<feature type="domain" description="Helix-hairpin-helix DNA-binding motif class 1" evidence="3">
    <location>
        <begin position="211"/>
        <end position="230"/>
    </location>
</feature>
<proteinExistence type="predicted"/>
<evidence type="ECO:0000259" key="3">
    <source>
        <dbReference type="SMART" id="SM00278"/>
    </source>
</evidence>
<feature type="compositionally biased region" description="Polar residues" evidence="1">
    <location>
        <begin position="133"/>
        <end position="144"/>
    </location>
</feature>
<evidence type="ECO:0000256" key="2">
    <source>
        <dbReference type="SAM" id="Phobius"/>
    </source>
</evidence>
<evidence type="ECO:0000313" key="4">
    <source>
        <dbReference type="EMBL" id="MBW3092294.1"/>
    </source>
</evidence>
<gene>
    <name evidence="4" type="ORF">KIH79_04875</name>
</gene>
<name>A0ABS6WE26_9BIFI</name>
<dbReference type="PANTHER" id="PTHR21180:SF32">
    <property type="entry name" value="ENDONUCLEASE_EXONUCLEASE_PHOSPHATASE FAMILY DOMAIN-CONTAINING PROTEIN 1"/>
    <property type="match status" value="1"/>
</dbReference>
<protein>
    <submittedName>
        <fullName evidence="4">Helix-hairpin-helix domain-containing protein</fullName>
    </submittedName>
</protein>
<keyword evidence="2" id="KW-0472">Membrane</keyword>
<reference evidence="4 5" key="1">
    <citation type="submission" date="2021-05" db="EMBL/GenBank/DDBJ databases">
        <title>Phylogenetic classification of ten novel species belonging to the genus Bifidobacterium comprising B. colchicus sp. nov., B. abeli sp. nov., B. bicoloris sp. nov., B. guerezis sp. nov., B. rosaliae sp. nov., B. santillanensis sp. nov., B. argentati sp. nov., B. amazzoni sp. nov., B. pluviali sp. nov., and B. pinnaculum sp. nov.</title>
        <authorList>
            <person name="Lugli G.A."/>
            <person name="Ruiz Garcia L."/>
            <person name="Margolles A."/>
            <person name="Ventura M."/>
        </authorList>
    </citation>
    <scope>NUCLEOTIDE SEQUENCE [LARGE SCALE GENOMIC DNA]</scope>
    <source>
        <strain evidence="4 5">82T10</strain>
    </source>
</reference>
<keyword evidence="5" id="KW-1185">Reference proteome</keyword>
<dbReference type="SMART" id="SM00278">
    <property type="entry name" value="HhH1"/>
    <property type="match status" value="2"/>
</dbReference>
<dbReference type="EMBL" id="JAHBBH010000010">
    <property type="protein sequence ID" value="MBW3092294.1"/>
    <property type="molecule type" value="Genomic_DNA"/>
</dbReference>
<feature type="domain" description="Helix-hairpin-helix DNA-binding motif class 1" evidence="3">
    <location>
        <begin position="181"/>
        <end position="200"/>
    </location>
</feature>
<dbReference type="InterPro" id="IPR003583">
    <property type="entry name" value="Hlx-hairpin-Hlx_DNA-bd_motif"/>
</dbReference>
<organism evidence="4 5">
    <name type="scientific">Bifidobacterium miconis</name>
    <dbReference type="NCBI Taxonomy" id="2834435"/>
    <lineage>
        <taxon>Bacteria</taxon>
        <taxon>Bacillati</taxon>
        <taxon>Actinomycetota</taxon>
        <taxon>Actinomycetes</taxon>
        <taxon>Bifidobacteriales</taxon>
        <taxon>Bifidobacteriaceae</taxon>
        <taxon>Bifidobacterium</taxon>
    </lineage>
</organism>
<sequence>MTSLHGIAGVRSGDGDAERHRIVRDRPRLAFRQIHALMAVLLLTAALCASLTMLLQQSLRYESALAETRAQLQPDESSSSGDSSDTTTSDGGRTGSSASASPSDTNDSSGKQAAQAGTDGGNGTVAGADDGVSGNNDANGTSAVENGGGDAATQSDGSAASGTATQPVNDGLIDLNTASAEELQTIKGIGPVTADRIIAYRKQIGRFSSVDQLLEVKGIGAKTLAKIRDQVAAR</sequence>
<dbReference type="InterPro" id="IPR051675">
    <property type="entry name" value="Endo/Exo/Phosphatase_dom_1"/>
</dbReference>
<dbReference type="Proteomes" id="UP000700815">
    <property type="component" value="Unassembled WGS sequence"/>
</dbReference>
<accession>A0ABS6WE26</accession>
<keyword evidence="2" id="KW-0812">Transmembrane</keyword>
<dbReference type="Pfam" id="PF12836">
    <property type="entry name" value="HHH_3"/>
    <property type="match status" value="1"/>
</dbReference>
<dbReference type="NCBIfam" id="TIGR00426">
    <property type="entry name" value="competence protein ComEA helix-hairpin-helix repeat region"/>
    <property type="match status" value="1"/>
</dbReference>
<evidence type="ECO:0000256" key="1">
    <source>
        <dbReference type="SAM" id="MobiDB-lite"/>
    </source>
</evidence>
<feature type="compositionally biased region" description="Polar residues" evidence="1">
    <location>
        <begin position="152"/>
        <end position="165"/>
    </location>
</feature>
<feature type="compositionally biased region" description="Low complexity" evidence="1">
    <location>
        <begin position="77"/>
        <end position="110"/>
    </location>
</feature>
<dbReference type="InterPro" id="IPR004509">
    <property type="entry name" value="Competence_ComEA_HhH"/>
</dbReference>
<evidence type="ECO:0000313" key="5">
    <source>
        <dbReference type="Proteomes" id="UP000700815"/>
    </source>
</evidence>